<sequence>MPVTRFPQPFSPIGCEACRDRRLLPFDFTMAFQPIIDLERGRPAAYEALVRGVNGESAATVLSWVDDDNRYRFDQACRVKAIELASRLGLLNIPDCRLSINFLPNAVYRPETCIRATIEAAARYNFPHHRIMFEVTEGEKVRDSNHLQSIFAEYRRQGLLTAIDDFGAGYAGLNLLAQFQPHYLKLDMELTRGIDHDPVRQAIAEAVRLVCLRLDIQLIAEGIETRRESDFLHRIGIYLQQGYYFARPMVESLPDC</sequence>
<dbReference type="RefSeq" id="WP_378163340.1">
    <property type="nucleotide sequence ID" value="NZ_JBHSBU010000001.1"/>
</dbReference>
<dbReference type="InterPro" id="IPR001633">
    <property type="entry name" value="EAL_dom"/>
</dbReference>
<evidence type="ECO:0000313" key="3">
    <source>
        <dbReference type="Proteomes" id="UP001595791"/>
    </source>
</evidence>
<dbReference type="EMBL" id="JBHSBU010000001">
    <property type="protein sequence ID" value="MFC4159509.1"/>
    <property type="molecule type" value="Genomic_DNA"/>
</dbReference>
<organism evidence="2 3">
    <name type="scientific">Chitinimonas lacunae</name>
    <dbReference type="NCBI Taxonomy" id="1963018"/>
    <lineage>
        <taxon>Bacteria</taxon>
        <taxon>Pseudomonadati</taxon>
        <taxon>Pseudomonadota</taxon>
        <taxon>Betaproteobacteria</taxon>
        <taxon>Neisseriales</taxon>
        <taxon>Chitinibacteraceae</taxon>
        <taxon>Chitinimonas</taxon>
    </lineage>
</organism>
<dbReference type="PANTHER" id="PTHR33121">
    <property type="entry name" value="CYCLIC DI-GMP PHOSPHODIESTERASE PDEF"/>
    <property type="match status" value="1"/>
</dbReference>
<comment type="caution">
    <text evidence="2">The sequence shown here is derived from an EMBL/GenBank/DDBJ whole genome shotgun (WGS) entry which is preliminary data.</text>
</comment>
<evidence type="ECO:0000259" key="1">
    <source>
        <dbReference type="PROSITE" id="PS50883"/>
    </source>
</evidence>
<feature type="domain" description="EAL" evidence="1">
    <location>
        <begin position="12"/>
        <end position="256"/>
    </location>
</feature>
<dbReference type="Proteomes" id="UP001595791">
    <property type="component" value="Unassembled WGS sequence"/>
</dbReference>
<evidence type="ECO:0000313" key="2">
    <source>
        <dbReference type="EMBL" id="MFC4159509.1"/>
    </source>
</evidence>
<name>A0ABV8MQA1_9NEIS</name>
<keyword evidence="3" id="KW-1185">Reference proteome</keyword>
<proteinExistence type="predicted"/>
<dbReference type="InterPro" id="IPR050706">
    <property type="entry name" value="Cyclic-di-GMP_PDE-like"/>
</dbReference>
<protein>
    <submittedName>
        <fullName evidence="2">EAL domain-containing protein</fullName>
    </submittedName>
</protein>
<dbReference type="Pfam" id="PF00563">
    <property type="entry name" value="EAL"/>
    <property type="match status" value="1"/>
</dbReference>
<dbReference type="InterPro" id="IPR035919">
    <property type="entry name" value="EAL_sf"/>
</dbReference>
<accession>A0ABV8MQA1</accession>
<dbReference type="SMART" id="SM00052">
    <property type="entry name" value="EAL"/>
    <property type="match status" value="1"/>
</dbReference>
<gene>
    <name evidence="2" type="ORF">ACFOW7_09100</name>
</gene>
<dbReference type="CDD" id="cd01948">
    <property type="entry name" value="EAL"/>
    <property type="match status" value="1"/>
</dbReference>
<dbReference type="Gene3D" id="3.20.20.450">
    <property type="entry name" value="EAL domain"/>
    <property type="match status" value="1"/>
</dbReference>
<reference evidence="3" key="1">
    <citation type="journal article" date="2019" name="Int. J. Syst. Evol. Microbiol.">
        <title>The Global Catalogue of Microorganisms (GCM) 10K type strain sequencing project: providing services to taxonomists for standard genome sequencing and annotation.</title>
        <authorList>
            <consortium name="The Broad Institute Genomics Platform"/>
            <consortium name="The Broad Institute Genome Sequencing Center for Infectious Disease"/>
            <person name="Wu L."/>
            <person name="Ma J."/>
        </authorList>
    </citation>
    <scope>NUCLEOTIDE SEQUENCE [LARGE SCALE GENOMIC DNA]</scope>
    <source>
        <strain evidence="3">LMG 29894</strain>
    </source>
</reference>
<dbReference type="PANTHER" id="PTHR33121:SF15">
    <property type="entry name" value="BLUE LIGHT- AND TEMPERATURE-REGULATED ANTIREPRESSOR BLUF"/>
    <property type="match status" value="1"/>
</dbReference>
<dbReference type="PROSITE" id="PS50883">
    <property type="entry name" value="EAL"/>
    <property type="match status" value="1"/>
</dbReference>
<dbReference type="SUPFAM" id="SSF141868">
    <property type="entry name" value="EAL domain-like"/>
    <property type="match status" value="1"/>
</dbReference>